<reference evidence="5" key="1">
    <citation type="journal article" date="2019" name="Int. J. Syst. Evol. Microbiol.">
        <title>The Global Catalogue of Microorganisms (GCM) 10K type strain sequencing project: providing services to taxonomists for standard genome sequencing and annotation.</title>
        <authorList>
            <consortium name="The Broad Institute Genomics Platform"/>
            <consortium name="The Broad Institute Genome Sequencing Center for Infectious Disease"/>
            <person name="Wu L."/>
            <person name="Ma J."/>
        </authorList>
    </citation>
    <scope>NUCLEOTIDE SEQUENCE [LARGE SCALE GENOMIC DNA]</scope>
    <source>
        <strain evidence="5">CGMCC 1.12922</strain>
    </source>
</reference>
<organism evidence="4 5">
    <name type="scientific">Sinisalibacter lacisalsi</name>
    <dbReference type="NCBI Taxonomy" id="1526570"/>
    <lineage>
        <taxon>Bacteria</taxon>
        <taxon>Pseudomonadati</taxon>
        <taxon>Pseudomonadota</taxon>
        <taxon>Alphaproteobacteria</taxon>
        <taxon>Rhodobacterales</taxon>
        <taxon>Roseobacteraceae</taxon>
        <taxon>Sinisalibacter</taxon>
    </lineage>
</organism>
<keyword evidence="5" id="KW-1185">Reference proteome</keyword>
<name>A0ABQ1QQJ0_9RHOB</name>
<dbReference type="InterPro" id="IPR036844">
    <property type="entry name" value="Hint_dom_sf"/>
</dbReference>
<evidence type="ECO:0000256" key="1">
    <source>
        <dbReference type="ARBA" id="ARBA00004613"/>
    </source>
</evidence>
<proteinExistence type="predicted"/>
<comment type="subcellular location">
    <subcellularLocation>
        <location evidence="1">Secreted</location>
    </subcellularLocation>
</comment>
<evidence type="ECO:0000313" key="5">
    <source>
        <dbReference type="Proteomes" id="UP000617355"/>
    </source>
</evidence>
<dbReference type="SUPFAM" id="SSF51294">
    <property type="entry name" value="Hedgehog/intein (Hint) domain"/>
    <property type="match status" value="1"/>
</dbReference>
<dbReference type="PANTHER" id="PTHR38340:SF1">
    <property type="entry name" value="S-LAYER PROTEIN"/>
    <property type="match status" value="1"/>
</dbReference>
<dbReference type="InterPro" id="IPR003886">
    <property type="entry name" value="NIDO_dom"/>
</dbReference>
<dbReference type="PROSITE" id="PS51820">
    <property type="entry name" value="PA14"/>
    <property type="match status" value="1"/>
</dbReference>
<dbReference type="Gene3D" id="2.170.16.10">
    <property type="entry name" value="Hedgehog/Intein (Hint) domain"/>
    <property type="match status" value="1"/>
</dbReference>
<dbReference type="PANTHER" id="PTHR38340">
    <property type="entry name" value="S-LAYER PROTEIN"/>
    <property type="match status" value="1"/>
</dbReference>
<dbReference type="Pfam" id="PF06119">
    <property type="entry name" value="NIDO"/>
    <property type="match status" value="2"/>
</dbReference>
<accession>A0ABQ1QQJ0</accession>
<evidence type="ECO:0000259" key="3">
    <source>
        <dbReference type="PROSITE" id="PS51820"/>
    </source>
</evidence>
<dbReference type="SUPFAM" id="SSF51120">
    <property type="entry name" value="beta-Roll"/>
    <property type="match status" value="2"/>
</dbReference>
<dbReference type="InterPro" id="IPR028992">
    <property type="entry name" value="Hedgehog/Intein_dom"/>
</dbReference>
<feature type="domain" description="PA14" evidence="3">
    <location>
        <begin position="288"/>
        <end position="452"/>
    </location>
</feature>
<dbReference type="PROSITE" id="PS00330">
    <property type="entry name" value="HEMOLYSIN_CALCIUM"/>
    <property type="match status" value="2"/>
</dbReference>
<gene>
    <name evidence="4" type="ORF">GCM10011358_26230</name>
</gene>
<evidence type="ECO:0000313" key="4">
    <source>
        <dbReference type="EMBL" id="GGD41129.1"/>
    </source>
</evidence>
<sequence length="773" mass="80266">MATMNSGLGGPAGYGEGVFSSSPKIGNNDDGSVNVDITSVFGGGGIDFFGNSYTSLYVNSNGNITFGSANTAYQTANLSSVNTPTIAPFFSDVNINSGGEIYWDLDPVAGTVTVTWDSVRPYFGSGENSFQVVITSTGSGDFELEFIYEQIEWTTGYSQVAETGFTDGGANDYELPGSGDAASLADYENTDFATGDPDGVSSFTFANGEPFYSDGIVEGTAGDDLLDASYAGDPDGDTIGAGDDNIFGYGGNDTIFAGAGNDTVTGGAGDDVISGGSGDDVIYGDGPSDPGLWAYEVWNHDFTSASGQAFDAESGTLAGTGTTQGFDSTQLVNDARGSGGDPSDFGVVYTSTLQPTQTGVYTFATTSDDGSTIRILDADGTPLTWTNQDGSTASYMNNDYHQAATTRSGEVTLEEGVSYTIEVRHWENAGQQVISGTVTSPGGLTEDLADSAMILGPDAAAGNDVIDGGAGDDVIWGGAGDDQITGGTGADQLFGEAGDDTITLGAGDTASGGAGDDLFSLDPATALGGPGATIVIDGDEDGETDGDTLDFSGLIDWGSITYTDPETGSASLADGTTVSFSNIENIIICFTRGTLIETPFGPRPIEDLRPGDFVLTRDHGPQPLRWVGASEVAGEDSLAPIRFARGAFGNDRPLLVSPQHRMLYAGSDAVLYFDTSEVMVPAKHLVNGTSITVVEMARVRYYHMLFDRHEVVWANGAPCESFHPGMEGLAAIDGPAREELFRLFPELRSNPGGYGKTARTVLRGYEARLIEVA</sequence>
<dbReference type="Pfam" id="PF13403">
    <property type="entry name" value="Hint_2"/>
    <property type="match status" value="1"/>
</dbReference>
<dbReference type="InterPro" id="IPR018511">
    <property type="entry name" value="Hemolysin-typ_Ca-bd_CS"/>
</dbReference>
<evidence type="ECO:0000256" key="2">
    <source>
        <dbReference type="ARBA" id="ARBA00022525"/>
    </source>
</evidence>
<keyword evidence="2" id="KW-0964">Secreted</keyword>
<dbReference type="InterPro" id="IPR011658">
    <property type="entry name" value="PA14_dom"/>
</dbReference>
<dbReference type="Gene3D" id="2.150.10.10">
    <property type="entry name" value="Serralysin-like metalloprotease, C-terminal"/>
    <property type="match status" value="2"/>
</dbReference>
<dbReference type="Proteomes" id="UP000617355">
    <property type="component" value="Unassembled WGS sequence"/>
</dbReference>
<dbReference type="EMBL" id="BMGI01000004">
    <property type="protein sequence ID" value="GGD41129.1"/>
    <property type="molecule type" value="Genomic_DNA"/>
</dbReference>
<comment type="caution">
    <text evidence="4">The sequence shown here is derived from an EMBL/GenBank/DDBJ whole genome shotgun (WGS) entry which is preliminary data.</text>
</comment>
<protein>
    <recommendedName>
        <fullName evidence="3">PA14 domain-containing protein</fullName>
    </recommendedName>
</protein>
<dbReference type="InterPro" id="IPR011049">
    <property type="entry name" value="Serralysin-like_metalloprot_C"/>
</dbReference>
<dbReference type="InterPro" id="IPR037524">
    <property type="entry name" value="PA14/GLEYA"/>
</dbReference>
<dbReference type="InterPro" id="IPR001343">
    <property type="entry name" value="Hemolysn_Ca-bd"/>
</dbReference>
<dbReference type="InterPro" id="IPR050557">
    <property type="entry name" value="RTX_toxin/Mannuronan_C5-epim"/>
</dbReference>
<dbReference type="PRINTS" id="PR00313">
    <property type="entry name" value="CABNDNGRPT"/>
</dbReference>
<dbReference type="Pfam" id="PF07691">
    <property type="entry name" value="PA14"/>
    <property type="match status" value="1"/>
</dbReference>
<dbReference type="RefSeq" id="WP_188528468.1">
    <property type="nucleotide sequence ID" value="NZ_BMGI01000004.1"/>
</dbReference>
<dbReference type="Pfam" id="PF00353">
    <property type="entry name" value="HemolysinCabind"/>
    <property type="match status" value="2"/>
</dbReference>